<dbReference type="Gene3D" id="3.40.50.1820">
    <property type="entry name" value="alpha/beta hydrolase"/>
    <property type="match status" value="1"/>
</dbReference>
<dbReference type="InterPro" id="IPR000073">
    <property type="entry name" value="AB_hydrolase_1"/>
</dbReference>
<dbReference type="EMBL" id="WHUG01000017">
    <property type="protein sequence ID" value="MQA42025.1"/>
    <property type="molecule type" value="Genomic_DNA"/>
</dbReference>
<dbReference type="InterPro" id="IPR052897">
    <property type="entry name" value="Sec-Metab_Biosynth_Hydrolase"/>
</dbReference>
<sequence length="251" mass="26059">MLRKAIATAVLATSALGAQAQTTAAPTSVVLVHGAFADGSDWAQVIPLLQAKGLHVQAVQNSLDSLAGDAAATRRSIDAAPGKVILVGHSWGGSVITEAGTHAKVAALVYVAAFAPGSGQSTGELGKDYPPSQGQREFVKDAHNYLSLSAKGMSTAFAQDLPADVTKVMAATQGAIRAKAFEDRISTAAWTTKPSYYIVSEQDRMIPPELQRALASRIKAKTTSLQASHVAHRSHPAEVAQVILQAAGISQ</sequence>
<feature type="chain" id="PRO_5025690735" evidence="1">
    <location>
        <begin position="21"/>
        <end position="251"/>
    </location>
</feature>
<feature type="domain" description="AB hydrolase-1" evidence="2">
    <location>
        <begin position="29"/>
        <end position="241"/>
    </location>
</feature>
<dbReference type="Proteomes" id="UP000440498">
    <property type="component" value="Unassembled WGS sequence"/>
</dbReference>
<protein>
    <submittedName>
        <fullName evidence="3">Alpha/beta fold hydrolase</fullName>
    </submittedName>
</protein>
<feature type="signal peptide" evidence="1">
    <location>
        <begin position="1"/>
        <end position="20"/>
    </location>
</feature>
<keyword evidence="1" id="KW-0732">Signal</keyword>
<evidence type="ECO:0000313" key="3">
    <source>
        <dbReference type="EMBL" id="MQA42025.1"/>
    </source>
</evidence>
<reference evidence="3 4" key="1">
    <citation type="submission" date="2019-10" db="EMBL/GenBank/DDBJ databases">
        <title>Two novel species isolated from a subtropical stream in China.</title>
        <authorList>
            <person name="Lu H."/>
        </authorList>
    </citation>
    <scope>NUCLEOTIDE SEQUENCE [LARGE SCALE GENOMIC DNA]</scope>
    <source>
        <strain evidence="3 4">FT29W</strain>
    </source>
</reference>
<proteinExistence type="predicted"/>
<dbReference type="GO" id="GO:0016787">
    <property type="term" value="F:hydrolase activity"/>
    <property type="evidence" value="ECO:0007669"/>
    <property type="project" value="UniProtKB-KW"/>
</dbReference>
<dbReference type="PANTHER" id="PTHR37017:SF11">
    <property type="entry name" value="ESTERASE_LIPASE_THIOESTERASE DOMAIN-CONTAINING PROTEIN"/>
    <property type="match status" value="1"/>
</dbReference>
<comment type="caution">
    <text evidence="3">The sequence shown here is derived from an EMBL/GenBank/DDBJ whole genome shotgun (WGS) entry which is preliminary data.</text>
</comment>
<organism evidence="3 4">
    <name type="scientific">Rugamonas aquatica</name>
    <dbReference type="NCBI Taxonomy" id="2743357"/>
    <lineage>
        <taxon>Bacteria</taxon>
        <taxon>Pseudomonadati</taxon>
        <taxon>Pseudomonadota</taxon>
        <taxon>Betaproteobacteria</taxon>
        <taxon>Burkholderiales</taxon>
        <taxon>Oxalobacteraceae</taxon>
        <taxon>Telluria group</taxon>
        <taxon>Rugamonas</taxon>
    </lineage>
</organism>
<evidence type="ECO:0000256" key="1">
    <source>
        <dbReference type="SAM" id="SignalP"/>
    </source>
</evidence>
<evidence type="ECO:0000259" key="2">
    <source>
        <dbReference type="Pfam" id="PF12697"/>
    </source>
</evidence>
<dbReference type="RefSeq" id="WP_152841192.1">
    <property type="nucleotide sequence ID" value="NZ_WHUG01000017.1"/>
</dbReference>
<keyword evidence="3" id="KW-0378">Hydrolase</keyword>
<dbReference type="Pfam" id="PF12697">
    <property type="entry name" value="Abhydrolase_6"/>
    <property type="match status" value="1"/>
</dbReference>
<evidence type="ECO:0000313" key="4">
    <source>
        <dbReference type="Proteomes" id="UP000440498"/>
    </source>
</evidence>
<dbReference type="SUPFAM" id="SSF53474">
    <property type="entry name" value="alpha/beta-Hydrolases"/>
    <property type="match status" value="1"/>
</dbReference>
<dbReference type="AlphaFoldDB" id="A0A6A7NAA2"/>
<name>A0A6A7NAA2_9BURK</name>
<gene>
    <name evidence="3" type="ORF">GEV02_28125</name>
</gene>
<keyword evidence="4" id="KW-1185">Reference proteome</keyword>
<accession>A0A6A7NAA2</accession>
<dbReference type="PANTHER" id="PTHR37017">
    <property type="entry name" value="AB HYDROLASE-1 DOMAIN-CONTAINING PROTEIN-RELATED"/>
    <property type="match status" value="1"/>
</dbReference>
<dbReference type="InterPro" id="IPR029058">
    <property type="entry name" value="AB_hydrolase_fold"/>
</dbReference>